<dbReference type="EMBL" id="CADCWN010000020">
    <property type="protein sequence ID" value="CAA9550708.1"/>
    <property type="molecule type" value="Genomic_DNA"/>
</dbReference>
<feature type="compositionally biased region" description="Basic and acidic residues" evidence="1">
    <location>
        <begin position="139"/>
        <end position="152"/>
    </location>
</feature>
<evidence type="ECO:0000313" key="2">
    <source>
        <dbReference type="EMBL" id="CAA9550708.1"/>
    </source>
</evidence>
<feature type="compositionally biased region" description="Basic and acidic residues" evidence="1">
    <location>
        <begin position="214"/>
        <end position="239"/>
    </location>
</feature>
<feature type="compositionally biased region" description="Gly residues" evidence="1">
    <location>
        <begin position="255"/>
        <end position="266"/>
    </location>
</feature>
<reference evidence="2" key="1">
    <citation type="submission" date="2020-02" db="EMBL/GenBank/DDBJ databases">
        <authorList>
            <person name="Meier V. D."/>
        </authorList>
    </citation>
    <scope>NUCLEOTIDE SEQUENCE</scope>
    <source>
        <strain evidence="2">AVDCRST_MAG18</strain>
    </source>
</reference>
<evidence type="ECO:0000256" key="1">
    <source>
        <dbReference type="SAM" id="MobiDB-lite"/>
    </source>
</evidence>
<accession>A0A6J4UJL8</accession>
<dbReference type="AlphaFoldDB" id="A0A6J4UJL8"/>
<organism evidence="2">
    <name type="scientific">uncultured Thermomicrobiales bacterium</name>
    <dbReference type="NCBI Taxonomy" id="1645740"/>
    <lineage>
        <taxon>Bacteria</taxon>
        <taxon>Pseudomonadati</taxon>
        <taxon>Thermomicrobiota</taxon>
        <taxon>Thermomicrobia</taxon>
        <taxon>Thermomicrobiales</taxon>
        <taxon>environmental samples</taxon>
    </lineage>
</organism>
<proteinExistence type="predicted"/>
<sequence length="266" mass="27754">AEYRDQLPGLFAAPLRGARRRDHRGVARGNLARRDRVRPAALAVRRPLPPHGDLAIAGAGGSPPPPVATLRVVGLLRDPDLRPPHRIRGVGPDLPRRLAEYARAVRAARADRVGPGGPRRRGGGADRGGGGTGAGRSGGRADRWAASDHPLRADLPGGDPGGGGARDRCGAADRDHGHRAERRRAGGGAGGRAGAARPLAEYRRQPLYRRGDRRGRSDQRERGERDGRAGRLRDDDPAGRRRAGLPGAEPSLRGACGGEGGAGGGV</sequence>
<protein>
    <submittedName>
        <fullName evidence="2">Uncharacterized protein</fullName>
    </submittedName>
</protein>
<feature type="region of interest" description="Disordered" evidence="1">
    <location>
        <begin position="107"/>
        <end position="266"/>
    </location>
</feature>
<feature type="compositionally biased region" description="Gly residues" evidence="1">
    <location>
        <begin position="125"/>
        <end position="138"/>
    </location>
</feature>
<feature type="compositionally biased region" description="Basic and acidic residues" evidence="1">
    <location>
        <begin position="165"/>
        <end position="178"/>
    </location>
</feature>
<feature type="non-terminal residue" evidence="2">
    <location>
        <position position="266"/>
    </location>
</feature>
<feature type="non-terminal residue" evidence="2">
    <location>
        <position position="1"/>
    </location>
</feature>
<feature type="region of interest" description="Disordered" evidence="1">
    <location>
        <begin position="46"/>
        <end position="65"/>
    </location>
</feature>
<name>A0A6J4UJL8_9BACT</name>
<gene>
    <name evidence="2" type="ORF">AVDCRST_MAG18-294</name>
</gene>